<dbReference type="EMBL" id="JAGGLI010000003">
    <property type="protein sequence ID" value="MBP2026728.1"/>
    <property type="molecule type" value="Genomic_DNA"/>
</dbReference>
<name>A0ABS4KG10_9FIRM</name>
<dbReference type="Pfam" id="PF00990">
    <property type="entry name" value="GGDEF"/>
    <property type="match status" value="1"/>
</dbReference>
<dbReference type="NCBIfam" id="TIGR00254">
    <property type="entry name" value="GGDEF"/>
    <property type="match status" value="1"/>
</dbReference>
<evidence type="ECO:0000259" key="1">
    <source>
        <dbReference type="PROSITE" id="PS50887"/>
    </source>
</evidence>
<dbReference type="SMART" id="SM00267">
    <property type="entry name" value="GGDEF"/>
    <property type="match status" value="1"/>
</dbReference>
<evidence type="ECO:0000313" key="3">
    <source>
        <dbReference type="Proteomes" id="UP001314903"/>
    </source>
</evidence>
<dbReference type="CDD" id="cd01949">
    <property type="entry name" value="GGDEF"/>
    <property type="match status" value="1"/>
</dbReference>
<proteinExistence type="predicted"/>
<feature type="domain" description="GGDEF" evidence="1">
    <location>
        <begin position="283"/>
        <end position="394"/>
    </location>
</feature>
<protein>
    <submittedName>
        <fullName evidence="2">Diguanylate cyclase (GGDEF)-like protein</fullName>
    </submittedName>
</protein>
<reference evidence="2 3" key="1">
    <citation type="submission" date="2021-03" db="EMBL/GenBank/DDBJ databases">
        <title>Genomic Encyclopedia of Type Strains, Phase IV (KMG-IV): sequencing the most valuable type-strain genomes for metagenomic binning, comparative biology and taxonomic classification.</title>
        <authorList>
            <person name="Goeker M."/>
        </authorList>
    </citation>
    <scope>NUCLEOTIDE SEQUENCE [LARGE SCALE GENOMIC DNA]</scope>
    <source>
        <strain evidence="2 3">DSM 27512</strain>
    </source>
</reference>
<dbReference type="InterPro" id="IPR000160">
    <property type="entry name" value="GGDEF_dom"/>
</dbReference>
<dbReference type="SUPFAM" id="SSF55073">
    <property type="entry name" value="Nucleotide cyclase"/>
    <property type="match status" value="1"/>
</dbReference>
<accession>A0ABS4KG10</accession>
<dbReference type="InterPro" id="IPR043128">
    <property type="entry name" value="Rev_trsase/Diguanyl_cyclase"/>
</dbReference>
<evidence type="ECO:0000313" key="2">
    <source>
        <dbReference type="EMBL" id="MBP2026728.1"/>
    </source>
</evidence>
<dbReference type="InterPro" id="IPR050469">
    <property type="entry name" value="Diguanylate_Cyclase"/>
</dbReference>
<organism evidence="2 3">
    <name type="scientific">Acetoanaerobium pronyense</name>
    <dbReference type="NCBI Taxonomy" id="1482736"/>
    <lineage>
        <taxon>Bacteria</taxon>
        <taxon>Bacillati</taxon>
        <taxon>Bacillota</taxon>
        <taxon>Clostridia</taxon>
        <taxon>Peptostreptococcales</taxon>
        <taxon>Filifactoraceae</taxon>
        <taxon>Acetoanaerobium</taxon>
    </lineage>
</organism>
<dbReference type="Gene3D" id="3.30.70.270">
    <property type="match status" value="1"/>
</dbReference>
<dbReference type="RefSeq" id="WP_209659038.1">
    <property type="nucleotide sequence ID" value="NZ_JAGGLI010000003.1"/>
</dbReference>
<keyword evidence="3" id="KW-1185">Reference proteome</keyword>
<dbReference type="PANTHER" id="PTHR45138">
    <property type="entry name" value="REGULATORY COMPONENTS OF SENSORY TRANSDUCTION SYSTEM"/>
    <property type="match status" value="1"/>
</dbReference>
<comment type="caution">
    <text evidence="2">The sequence shown here is derived from an EMBL/GenBank/DDBJ whole genome shotgun (WGS) entry which is preliminary data.</text>
</comment>
<dbReference type="PANTHER" id="PTHR45138:SF9">
    <property type="entry name" value="DIGUANYLATE CYCLASE DGCM-RELATED"/>
    <property type="match status" value="1"/>
</dbReference>
<sequence length="394" mass="45558">MTFDLGLIFKESYYMIAVFNEKGDLEYSNKKFNMYFPNVKNKSSFDDIKVSEEIYSPKRKGMSVESPDMDGIVKFEINFQNGFSSYMGQKLNYDMIISLGEAAGISSYSKEKKQVGATIARNKMNAYCTLMLSRELNIKYVTENIYEILGENKYLGKNLEEIFNTEVADEIKSRIKLLRIFEDTTLDIDGKLIVLSQLSSGYIVLNIYPYSSNVMNKFEEISNLKYKIKKLEAELSAREKFIKAQKEIFRNMATVDGLTKLYNRRYLIEKYTDEVEKSSLYGYKFAMTSIHIDNFKKVNLDLGYEKADEMLKKLSILIRKNLDYKKDLAFRTSSADFVILSSPSTDGQARERFTEIKSEFEKETGLTLTMKVVDSDTTVDGISKSEFMWMDITK</sequence>
<dbReference type="InterPro" id="IPR029787">
    <property type="entry name" value="Nucleotide_cyclase"/>
</dbReference>
<dbReference type="Proteomes" id="UP001314903">
    <property type="component" value="Unassembled WGS sequence"/>
</dbReference>
<dbReference type="PROSITE" id="PS50887">
    <property type="entry name" value="GGDEF"/>
    <property type="match status" value="1"/>
</dbReference>
<gene>
    <name evidence="2" type="ORF">J2Z35_000517</name>
</gene>